<dbReference type="PANTHER" id="PTHR30182:SF12">
    <property type="entry name" value="L-SERINE DEHYDRATASE, BETA CHAIN-RELATED"/>
    <property type="match status" value="1"/>
</dbReference>
<keyword evidence="9 11" id="KW-0456">Lyase</keyword>
<keyword evidence="6 11" id="KW-0479">Metal-binding</keyword>
<dbReference type="InterPro" id="IPR051318">
    <property type="entry name" value="Fe-S_L-Ser"/>
</dbReference>
<evidence type="ECO:0000256" key="8">
    <source>
        <dbReference type="ARBA" id="ARBA00023014"/>
    </source>
</evidence>
<dbReference type="SUPFAM" id="SSF55021">
    <property type="entry name" value="ACT-like"/>
    <property type="match status" value="1"/>
</dbReference>
<comment type="catalytic activity">
    <reaction evidence="10 11 12">
        <text>L-serine = pyruvate + NH4(+)</text>
        <dbReference type="Rhea" id="RHEA:19169"/>
        <dbReference type="ChEBI" id="CHEBI:15361"/>
        <dbReference type="ChEBI" id="CHEBI:28938"/>
        <dbReference type="ChEBI" id="CHEBI:33384"/>
        <dbReference type="EC" id="4.3.1.17"/>
    </reaction>
</comment>
<dbReference type="InterPro" id="IPR005131">
    <property type="entry name" value="Ser_deHydtase_bsu"/>
</dbReference>
<dbReference type="PIRSF" id="PIRSF036692">
    <property type="entry name" value="SDH_B"/>
    <property type="match status" value="1"/>
</dbReference>
<keyword evidence="5 11" id="KW-0004">4Fe-4S</keyword>
<evidence type="ECO:0000313" key="14">
    <source>
        <dbReference type="EMBL" id="MBC5731322.1"/>
    </source>
</evidence>
<comment type="similarity">
    <text evidence="3 11 12">Belongs to the iron-sulfur dependent L-serine dehydratase family.</text>
</comment>
<evidence type="ECO:0000256" key="12">
    <source>
        <dbReference type="RuleBase" id="RU366059"/>
    </source>
</evidence>
<protein>
    <recommendedName>
        <fullName evidence="11">L-serine deaminase</fullName>
    </recommendedName>
</protein>
<reference evidence="14 15" key="1">
    <citation type="submission" date="2020-08" db="EMBL/GenBank/DDBJ databases">
        <title>Genome public.</title>
        <authorList>
            <person name="Liu C."/>
            <person name="Sun Q."/>
        </authorList>
    </citation>
    <scope>NUCLEOTIDE SEQUENCE [LARGE SCALE GENOMIC DNA]</scope>
    <source>
        <strain evidence="14 15">New-38</strain>
    </source>
</reference>
<dbReference type="PANTHER" id="PTHR30182">
    <property type="entry name" value="L-SERINE DEHYDRATASE"/>
    <property type="match status" value="1"/>
</dbReference>
<evidence type="ECO:0000256" key="5">
    <source>
        <dbReference type="ARBA" id="ARBA00022485"/>
    </source>
</evidence>
<sequence length="223" mass="23441">MTIFDIMGPIMVGPSSSHTAGAVRIGLIARKLLGSAPIGAELTLHGSFAATGSGHGTDRALIAGLLGMEPDDPRIPQSFELAEEAGLSFHFRHGVLKDAHPNSVQIRAMDQDLHRIAVVAASLGGGRIQVSSVDGIRTVFSGEKNTLIIRNEDRVGEVAAVSNTLSAYNVNIASMQLYRNARGSDAIITIESDEPITPATVERIRAYPGIKSVTYLDVGGGGE</sequence>
<evidence type="ECO:0000256" key="4">
    <source>
        <dbReference type="ARBA" id="ARBA00022432"/>
    </source>
</evidence>
<dbReference type="Proteomes" id="UP000660021">
    <property type="component" value="Unassembled WGS sequence"/>
</dbReference>
<feature type="domain" description="ACT" evidence="13">
    <location>
        <begin position="146"/>
        <end position="218"/>
    </location>
</feature>
<proteinExistence type="inferred from homology"/>
<comment type="pathway">
    <text evidence="2 11">Carbohydrate biosynthesis; gluconeogenesis.</text>
</comment>
<comment type="cofactor">
    <cofactor evidence="1 12">
        <name>[4Fe-4S] cluster</name>
        <dbReference type="ChEBI" id="CHEBI:49883"/>
    </cofactor>
</comment>
<dbReference type="CDD" id="cd04903">
    <property type="entry name" value="ACT_LSD"/>
    <property type="match status" value="1"/>
</dbReference>
<dbReference type="InterPro" id="IPR004643">
    <property type="entry name" value="Fe-S_L-Ser_bsu"/>
</dbReference>
<name>A0ABR7HUY7_9FIRM</name>
<evidence type="ECO:0000256" key="2">
    <source>
        <dbReference type="ARBA" id="ARBA00004742"/>
    </source>
</evidence>
<organism evidence="14 15">
    <name type="scientific">Pseudoflavonifractor hominis</name>
    <dbReference type="NCBI Taxonomy" id="2763059"/>
    <lineage>
        <taxon>Bacteria</taxon>
        <taxon>Bacillati</taxon>
        <taxon>Bacillota</taxon>
        <taxon>Clostridia</taxon>
        <taxon>Eubacteriales</taxon>
        <taxon>Oscillospiraceae</taxon>
        <taxon>Pseudoflavonifractor</taxon>
    </lineage>
</organism>
<evidence type="ECO:0000256" key="7">
    <source>
        <dbReference type="ARBA" id="ARBA00023004"/>
    </source>
</evidence>
<keyword evidence="15" id="KW-1185">Reference proteome</keyword>
<evidence type="ECO:0000256" key="11">
    <source>
        <dbReference type="PIRNR" id="PIRNR036692"/>
    </source>
</evidence>
<keyword evidence="4 11" id="KW-0312">Gluconeogenesis</keyword>
<evidence type="ECO:0000256" key="1">
    <source>
        <dbReference type="ARBA" id="ARBA00001966"/>
    </source>
</evidence>
<dbReference type="RefSeq" id="WP_101691483.1">
    <property type="nucleotide sequence ID" value="NZ_JACOPR010000006.1"/>
</dbReference>
<dbReference type="Pfam" id="PF03315">
    <property type="entry name" value="SDH_beta"/>
    <property type="match status" value="1"/>
</dbReference>
<evidence type="ECO:0000259" key="13">
    <source>
        <dbReference type="PROSITE" id="PS51671"/>
    </source>
</evidence>
<evidence type="ECO:0000256" key="6">
    <source>
        <dbReference type="ARBA" id="ARBA00022723"/>
    </source>
</evidence>
<evidence type="ECO:0000313" key="15">
    <source>
        <dbReference type="Proteomes" id="UP000660021"/>
    </source>
</evidence>
<dbReference type="Gene3D" id="3.30.1330.90">
    <property type="entry name" value="D-3-phosphoglycerate dehydrogenase, domain 3"/>
    <property type="match status" value="1"/>
</dbReference>
<evidence type="ECO:0000256" key="10">
    <source>
        <dbReference type="ARBA" id="ARBA00049406"/>
    </source>
</evidence>
<comment type="caution">
    <text evidence="14">The sequence shown here is derived from an EMBL/GenBank/DDBJ whole genome shotgun (WGS) entry which is preliminary data.</text>
</comment>
<dbReference type="Gene3D" id="3.30.70.260">
    <property type="match status" value="1"/>
</dbReference>
<gene>
    <name evidence="14" type="primary">sdaAB</name>
    <name evidence="14" type="ORF">H8S34_10820</name>
</gene>
<accession>A0ABR7HUY7</accession>
<dbReference type="InterPro" id="IPR045865">
    <property type="entry name" value="ACT-like_dom_sf"/>
</dbReference>
<keyword evidence="7 11" id="KW-0408">Iron</keyword>
<dbReference type="Pfam" id="PF01842">
    <property type="entry name" value="ACT"/>
    <property type="match status" value="1"/>
</dbReference>
<dbReference type="EMBL" id="JACOPR010000006">
    <property type="protein sequence ID" value="MBC5731322.1"/>
    <property type="molecule type" value="Genomic_DNA"/>
</dbReference>
<dbReference type="NCBIfam" id="TIGR00719">
    <property type="entry name" value="sda_beta"/>
    <property type="match status" value="1"/>
</dbReference>
<dbReference type="InterPro" id="IPR002912">
    <property type="entry name" value="ACT_dom"/>
</dbReference>
<dbReference type="SUPFAM" id="SSF143548">
    <property type="entry name" value="Serine metabolism enzymes domain"/>
    <property type="match status" value="1"/>
</dbReference>
<keyword evidence="8 11" id="KW-0411">Iron-sulfur</keyword>
<dbReference type="PROSITE" id="PS51671">
    <property type="entry name" value="ACT"/>
    <property type="match status" value="1"/>
</dbReference>
<dbReference type="InterPro" id="IPR029009">
    <property type="entry name" value="ASB_dom_sf"/>
</dbReference>
<evidence type="ECO:0000256" key="9">
    <source>
        <dbReference type="ARBA" id="ARBA00023239"/>
    </source>
</evidence>
<evidence type="ECO:0000256" key="3">
    <source>
        <dbReference type="ARBA" id="ARBA00008636"/>
    </source>
</evidence>
<dbReference type="GO" id="GO:0003941">
    <property type="term" value="F:L-serine ammonia-lyase activity"/>
    <property type="evidence" value="ECO:0007669"/>
    <property type="project" value="UniProtKB-EC"/>
</dbReference>